<feature type="active site" description="Proton acceptor" evidence="1">
    <location>
        <position position="193"/>
    </location>
</feature>
<dbReference type="InterPro" id="IPR015422">
    <property type="entry name" value="PyrdxlP-dep_Trfase_small"/>
</dbReference>
<gene>
    <name evidence="4" type="ORF">GGQ61_002227</name>
</gene>
<dbReference type="AlphaFoldDB" id="A0A840A0K3"/>
<keyword evidence="5" id="KW-1185">Reference proteome</keyword>
<comment type="caution">
    <text evidence="4">The sequence shown here is derived from an EMBL/GenBank/DDBJ whole genome shotgun (WGS) entry which is preliminary data.</text>
</comment>
<dbReference type="InterPro" id="IPR015421">
    <property type="entry name" value="PyrdxlP-dep_Trfase_major"/>
</dbReference>
<sequence length="387" mass="41716">MPIPFIDLQAQRARLGQPLEDAILKVVRSGAYIMGPEIAQFEKKLGAFGDAPYVLSCGSGTEALQLPLMAWGVGPGDAVFCPSFTFAATAEVMPLVGASPVFVDILDGTYNLDPVALDAAIEAVKAEGKLMPKVVIAVDLFGQPADYPAISAVARKHGLKLISDSAQGFGCTLNRQHPIHWADVTTTSFFPAKPLGCYGDGGAVLCKDERLHDLLVSLRVHGQAVKSDLEGKTFDHDPKYLNLRIGMNSRMDTIQAAVLLQKLTIFADEIAARNHVADRYAAGLGDVVKVPKVIDGGVSVWAQYTIETDDRDGLIAHLKGQEIPTAVYYPIPIHRQDVYSVYPAPGGLPVTDAKSKVVMSLPMHPYLTQDDQDRVIAAIRAYVKRNG</sequence>
<proteinExistence type="inferred from homology"/>
<organism evidence="4 5">
    <name type="scientific">Phenylobacterium haematophilum</name>
    <dbReference type="NCBI Taxonomy" id="98513"/>
    <lineage>
        <taxon>Bacteria</taxon>
        <taxon>Pseudomonadati</taxon>
        <taxon>Pseudomonadota</taxon>
        <taxon>Alphaproteobacteria</taxon>
        <taxon>Caulobacterales</taxon>
        <taxon>Caulobacteraceae</taxon>
        <taxon>Phenylobacterium</taxon>
    </lineage>
</organism>
<dbReference type="PIRSF" id="PIRSF000390">
    <property type="entry name" value="PLP_StrS"/>
    <property type="match status" value="1"/>
</dbReference>
<keyword evidence="2 3" id="KW-0663">Pyridoxal phosphate</keyword>
<dbReference type="Proteomes" id="UP000530564">
    <property type="component" value="Unassembled WGS sequence"/>
</dbReference>
<reference evidence="4 5" key="1">
    <citation type="submission" date="2020-08" db="EMBL/GenBank/DDBJ databases">
        <title>Genomic Encyclopedia of Type Strains, Phase IV (KMG-IV): sequencing the most valuable type-strain genomes for metagenomic binning, comparative biology and taxonomic classification.</title>
        <authorList>
            <person name="Goeker M."/>
        </authorList>
    </citation>
    <scope>NUCLEOTIDE SEQUENCE [LARGE SCALE GENOMIC DNA]</scope>
    <source>
        <strain evidence="4 5">DSM 21793</strain>
    </source>
</reference>
<evidence type="ECO:0000313" key="4">
    <source>
        <dbReference type="EMBL" id="MBB3891499.1"/>
    </source>
</evidence>
<dbReference type="InterPro" id="IPR015424">
    <property type="entry name" value="PyrdxlP-dep_Trfase"/>
</dbReference>
<comment type="similarity">
    <text evidence="3">Belongs to the DegT/DnrJ/EryC1 family.</text>
</comment>
<dbReference type="InterPro" id="IPR000653">
    <property type="entry name" value="DegT/StrS_aminotransferase"/>
</dbReference>
<dbReference type="GO" id="GO:0030170">
    <property type="term" value="F:pyridoxal phosphate binding"/>
    <property type="evidence" value="ECO:0007669"/>
    <property type="project" value="TreeGrafter"/>
</dbReference>
<name>A0A840A0K3_9CAUL</name>
<dbReference type="CDD" id="cd00616">
    <property type="entry name" value="AHBA_syn"/>
    <property type="match status" value="1"/>
</dbReference>
<protein>
    <submittedName>
        <fullName evidence="4">dTDP-4-amino-4,6-dideoxygalactose transaminase</fullName>
    </submittedName>
</protein>
<dbReference type="RefSeq" id="WP_183772540.1">
    <property type="nucleotide sequence ID" value="NZ_JACIDK010000003.1"/>
</dbReference>
<dbReference type="Pfam" id="PF01041">
    <property type="entry name" value="DegT_DnrJ_EryC1"/>
    <property type="match status" value="1"/>
</dbReference>
<feature type="modified residue" description="N6-(pyridoxal phosphate)lysine" evidence="2">
    <location>
        <position position="193"/>
    </location>
</feature>
<accession>A0A840A0K3</accession>
<dbReference type="Gene3D" id="3.40.640.10">
    <property type="entry name" value="Type I PLP-dependent aspartate aminotransferase-like (Major domain)"/>
    <property type="match status" value="1"/>
</dbReference>
<dbReference type="EMBL" id="JACIDK010000003">
    <property type="protein sequence ID" value="MBB3891499.1"/>
    <property type="molecule type" value="Genomic_DNA"/>
</dbReference>
<evidence type="ECO:0000256" key="2">
    <source>
        <dbReference type="PIRSR" id="PIRSR000390-2"/>
    </source>
</evidence>
<dbReference type="GO" id="GO:0008483">
    <property type="term" value="F:transaminase activity"/>
    <property type="evidence" value="ECO:0007669"/>
    <property type="project" value="TreeGrafter"/>
</dbReference>
<evidence type="ECO:0000256" key="3">
    <source>
        <dbReference type="RuleBase" id="RU004508"/>
    </source>
</evidence>
<dbReference type="SUPFAM" id="SSF53383">
    <property type="entry name" value="PLP-dependent transferases"/>
    <property type="match status" value="1"/>
</dbReference>
<dbReference type="PANTHER" id="PTHR30244">
    <property type="entry name" value="TRANSAMINASE"/>
    <property type="match status" value="1"/>
</dbReference>
<dbReference type="Gene3D" id="3.90.1150.10">
    <property type="entry name" value="Aspartate Aminotransferase, domain 1"/>
    <property type="match status" value="1"/>
</dbReference>
<dbReference type="PANTHER" id="PTHR30244:SF42">
    <property type="entry name" value="UDP-2-ACETAMIDO-2-DEOXY-3-OXO-D-GLUCURONATE AMINOTRANSFERASE"/>
    <property type="match status" value="1"/>
</dbReference>
<evidence type="ECO:0000313" key="5">
    <source>
        <dbReference type="Proteomes" id="UP000530564"/>
    </source>
</evidence>
<dbReference type="GO" id="GO:0000271">
    <property type="term" value="P:polysaccharide biosynthetic process"/>
    <property type="evidence" value="ECO:0007669"/>
    <property type="project" value="TreeGrafter"/>
</dbReference>
<evidence type="ECO:0000256" key="1">
    <source>
        <dbReference type="PIRSR" id="PIRSR000390-1"/>
    </source>
</evidence>